<dbReference type="PANTHER" id="PTHR10492">
    <property type="match status" value="1"/>
</dbReference>
<keyword evidence="2" id="KW-0347">Helicase</keyword>
<keyword evidence="2" id="KW-0378">Hydrolase</keyword>
<dbReference type="Proteomes" id="UP000886998">
    <property type="component" value="Unassembled WGS sequence"/>
</dbReference>
<keyword evidence="2" id="KW-0547">Nucleotide-binding</keyword>
<dbReference type="Pfam" id="PF21530">
    <property type="entry name" value="Pif1_2B_dom"/>
    <property type="match status" value="1"/>
</dbReference>
<keyword evidence="2" id="KW-0067">ATP-binding</keyword>
<dbReference type="EMBL" id="BMAV01005331">
    <property type="protein sequence ID" value="GFY46338.1"/>
    <property type="molecule type" value="Genomic_DNA"/>
</dbReference>
<gene>
    <name evidence="2" type="primary">EVAR_25487_1</name>
    <name evidence="2" type="ORF">TNIN_145391</name>
</gene>
<proteinExistence type="predicted"/>
<dbReference type="InterPro" id="IPR049163">
    <property type="entry name" value="Pif1-like_2B_dom"/>
</dbReference>
<feature type="domain" description="DNA helicase Pif1-like 2B" evidence="1">
    <location>
        <begin position="98"/>
        <end position="140"/>
    </location>
</feature>
<protein>
    <submittedName>
        <fullName evidence="2">ATP-dependent DNA helicase</fullName>
    </submittedName>
</protein>
<dbReference type="AlphaFoldDB" id="A0A8X7BX59"/>
<name>A0A8X7BX59_9ARAC</name>
<organism evidence="2 3">
    <name type="scientific">Trichonephila inaurata madagascariensis</name>
    <dbReference type="NCBI Taxonomy" id="2747483"/>
    <lineage>
        <taxon>Eukaryota</taxon>
        <taxon>Metazoa</taxon>
        <taxon>Ecdysozoa</taxon>
        <taxon>Arthropoda</taxon>
        <taxon>Chelicerata</taxon>
        <taxon>Arachnida</taxon>
        <taxon>Araneae</taxon>
        <taxon>Araneomorphae</taxon>
        <taxon>Entelegynae</taxon>
        <taxon>Araneoidea</taxon>
        <taxon>Nephilidae</taxon>
        <taxon>Trichonephila</taxon>
        <taxon>Trichonephila inaurata</taxon>
    </lineage>
</organism>
<keyword evidence="3" id="KW-1185">Reference proteome</keyword>
<sequence length="162" mass="18915">MGDGKFPIDPFTHEISFPRDFCQLQSFIEYLENMDFPNINNNFRNHDWLCESVIRALKNDYLNRINDRVELKIPGAVKEYKSIDTVIEENDAINYTDKFLNTLELSGIPPHKLLLKSGSPVLLRNPNKRKLCNETRLSVKKMLLNVIEEDIINPVHVKEKRC</sequence>
<evidence type="ECO:0000313" key="3">
    <source>
        <dbReference type="Proteomes" id="UP000886998"/>
    </source>
</evidence>
<accession>A0A8X7BX59</accession>
<dbReference type="PANTHER" id="PTHR10492:SF95">
    <property type="entry name" value="HELITRON HELICASE-LIKE DOMAIN-CONTAINING PROTEIN"/>
    <property type="match status" value="1"/>
</dbReference>
<reference evidence="2" key="1">
    <citation type="submission" date="2020-08" db="EMBL/GenBank/DDBJ databases">
        <title>Multicomponent nature underlies the extraordinary mechanical properties of spider dragline silk.</title>
        <authorList>
            <person name="Kono N."/>
            <person name="Nakamura H."/>
            <person name="Mori M."/>
            <person name="Yoshida Y."/>
            <person name="Ohtoshi R."/>
            <person name="Malay A.D."/>
            <person name="Moran D.A.P."/>
            <person name="Tomita M."/>
            <person name="Numata K."/>
            <person name="Arakawa K."/>
        </authorList>
    </citation>
    <scope>NUCLEOTIDE SEQUENCE</scope>
</reference>
<evidence type="ECO:0000259" key="1">
    <source>
        <dbReference type="Pfam" id="PF21530"/>
    </source>
</evidence>
<evidence type="ECO:0000313" key="2">
    <source>
        <dbReference type="EMBL" id="GFY46338.1"/>
    </source>
</evidence>
<dbReference type="OrthoDB" id="6433710at2759"/>
<comment type="caution">
    <text evidence="2">The sequence shown here is derived from an EMBL/GenBank/DDBJ whole genome shotgun (WGS) entry which is preliminary data.</text>
</comment>
<dbReference type="GO" id="GO:0004386">
    <property type="term" value="F:helicase activity"/>
    <property type="evidence" value="ECO:0007669"/>
    <property type="project" value="UniProtKB-KW"/>
</dbReference>